<reference evidence="1 2" key="1">
    <citation type="submission" date="2020-09" db="EMBL/GenBank/DDBJ databases">
        <title>De no assembly of potato wild relative species, Solanum commersonii.</title>
        <authorList>
            <person name="Cho K."/>
        </authorList>
    </citation>
    <scope>NUCLEOTIDE SEQUENCE [LARGE SCALE GENOMIC DNA]</scope>
    <source>
        <strain evidence="1">LZ3.2</strain>
        <tissue evidence="1">Leaf</tissue>
    </source>
</reference>
<dbReference type="Proteomes" id="UP000824120">
    <property type="component" value="Chromosome 10"/>
</dbReference>
<sequence>MGWIEILVVSDPKINIRKGEIIQVGDVEDIEIHARVLNCKVGTLPTTYLGSPLGALNKDRAA</sequence>
<accession>A0A9J5WYT1</accession>
<keyword evidence="2" id="KW-1185">Reference proteome</keyword>
<dbReference type="EMBL" id="JACXVP010000010">
    <property type="protein sequence ID" value="KAG5580930.1"/>
    <property type="molecule type" value="Genomic_DNA"/>
</dbReference>
<name>A0A9J5WYT1_SOLCO</name>
<protein>
    <submittedName>
        <fullName evidence="1">Uncharacterized protein</fullName>
    </submittedName>
</protein>
<dbReference type="AlphaFoldDB" id="A0A9J5WYT1"/>
<comment type="caution">
    <text evidence="1">The sequence shown here is derived from an EMBL/GenBank/DDBJ whole genome shotgun (WGS) entry which is preliminary data.</text>
</comment>
<gene>
    <name evidence="1" type="ORF">H5410_051557</name>
</gene>
<evidence type="ECO:0000313" key="1">
    <source>
        <dbReference type="EMBL" id="KAG5580930.1"/>
    </source>
</evidence>
<proteinExistence type="predicted"/>
<dbReference type="OrthoDB" id="1938625at2759"/>
<organism evidence="1 2">
    <name type="scientific">Solanum commersonii</name>
    <name type="common">Commerson's wild potato</name>
    <name type="synonym">Commerson's nightshade</name>
    <dbReference type="NCBI Taxonomy" id="4109"/>
    <lineage>
        <taxon>Eukaryota</taxon>
        <taxon>Viridiplantae</taxon>
        <taxon>Streptophyta</taxon>
        <taxon>Embryophyta</taxon>
        <taxon>Tracheophyta</taxon>
        <taxon>Spermatophyta</taxon>
        <taxon>Magnoliopsida</taxon>
        <taxon>eudicotyledons</taxon>
        <taxon>Gunneridae</taxon>
        <taxon>Pentapetalae</taxon>
        <taxon>asterids</taxon>
        <taxon>lamiids</taxon>
        <taxon>Solanales</taxon>
        <taxon>Solanaceae</taxon>
        <taxon>Solanoideae</taxon>
        <taxon>Solaneae</taxon>
        <taxon>Solanum</taxon>
    </lineage>
</organism>
<evidence type="ECO:0000313" key="2">
    <source>
        <dbReference type="Proteomes" id="UP000824120"/>
    </source>
</evidence>